<gene>
    <name evidence="5" type="ORF">RR42_m1429</name>
</gene>
<dbReference type="EMBL" id="CP010536">
    <property type="protein sequence ID" value="AJG18830.1"/>
    <property type="molecule type" value="Genomic_DNA"/>
</dbReference>
<feature type="domain" description="Defence against restriction A N-terminal" evidence="3">
    <location>
        <begin position="330"/>
        <end position="453"/>
    </location>
</feature>
<keyword evidence="6" id="KW-1185">Reference proteome</keyword>
<evidence type="ECO:0000259" key="4">
    <source>
        <dbReference type="Pfam" id="PF18823"/>
    </source>
</evidence>
<protein>
    <submittedName>
        <fullName evidence="5">Phage protein</fullName>
    </submittedName>
</protein>
<feature type="domain" description="Inorganic pyrophosphatase" evidence="4">
    <location>
        <begin position="129"/>
        <end position="261"/>
    </location>
</feature>
<accession>A0A0C4Y720</accession>
<name>A0A0C4Y720_9BURK</name>
<reference evidence="5 6" key="1">
    <citation type="journal article" date="2015" name="Genome Announc.">
        <title>Complete Genome Sequence of Cupriavidus basilensis 4G11, Isolated from the Oak Ridge Field Research Center Site.</title>
        <authorList>
            <person name="Ray J."/>
            <person name="Waters R.J."/>
            <person name="Skerker J.M."/>
            <person name="Kuehl J.V."/>
            <person name="Price M.N."/>
            <person name="Huang J."/>
            <person name="Chakraborty R."/>
            <person name="Arkin A.P."/>
            <person name="Deutschbauer A."/>
        </authorList>
    </citation>
    <scope>NUCLEOTIDE SEQUENCE [LARGE SCALE GENOMIC DNA]</scope>
    <source>
        <strain evidence="5">4G11</strain>
    </source>
</reference>
<evidence type="ECO:0000256" key="1">
    <source>
        <dbReference type="SAM" id="Coils"/>
    </source>
</evidence>
<dbReference type="Pfam" id="PF18823">
    <property type="entry name" value="InPase"/>
    <property type="match status" value="1"/>
</dbReference>
<evidence type="ECO:0000313" key="6">
    <source>
        <dbReference type="Proteomes" id="UP000031843"/>
    </source>
</evidence>
<dbReference type="InterPro" id="IPR041595">
    <property type="entry name" value="Inorganic_Pase"/>
</dbReference>
<dbReference type="STRING" id="68895.RR42_m1429"/>
<dbReference type="Pfam" id="PF18788">
    <property type="entry name" value="DarA_N"/>
    <property type="match status" value="1"/>
</dbReference>
<evidence type="ECO:0000256" key="2">
    <source>
        <dbReference type="SAM" id="MobiDB-lite"/>
    </source>
</evidence>
<feature type="coiled-coil region" evidence="1">
    <location>
        <begin position="470"/>
        <end position="513"/>
    </location>
</feature>
<dbReference type="OrthoDB" id="6052886at2"/>
<dbReference type="RefSeq" id="WP_144409762.1">
    <property type="nucleotide sequence ID" value="NZ_CP010536.1"/>
</dbReference>
<dbReference type="Proteomes" id="UP000031843">
    <property type="component" value="Chromosome main"/>
</dbReference>
<feature type="region of interest" description="Disordered" evidence="2">
    <location>
        <begin position="822"/>
        <end position="901"/>
    </location>
</feature>
<sequence length="983" mass="104053">MSWLDYCILTGAEANQLAAGHLPAANTIGGNVAVSIESEDGSPLVLYGLVVGVSFTAEKVRYAVAFAVSPEPRDGLTLYAVVGGIPSELVSPNDAGTRDGVSEDAFALLERAAHDGAFGDNNLPLPTPAQCLANDYKVGHTEMFGLPVAIEQPRGSVRSGVDPDGHEWSNRMAAHYGYIEGTTGADGDEVDCFIGPVPESTRVYVINQVDPRSGRFDEHKTMLGFADRSSAIQAYQESYDRDWRGLGSIVSLTVAQLKQWLAGGDTTQELTAAQLPEGATMDKVTWAGDMPENKTLDAVLYDIRRHDDGAGLVFDPVTEDEIHQDAEEVMTLDAMVVPFKLLQRRMGLLQNVMNRTGTGLNVAAYTITKPYKIRGVVNVAAIFEMSDGQTMTIYFHSGNQASVSRVQPNDELISWKWLLNKKDITIVVARERGADLNVREVSRRVMRLADKNSAAFKKVNASRAARLESIEGLKAQISDREQTLETVQRAIVEKRAEKERADAEARAAAAAIKLDPAETGVLRAMGVPEADVGAIQLYATYAAFAADIANQDVADHIAVERINAIRNGLRERGWEGLMYGQLTKTVGPVVYGFGIDRRSASSYNLTNFAIAVGRTGEDGRESHVGTVENDMTKTADQLAHSIDAMAAAVASPIVEPAAAQPAEPDAAVVVVDPTIAAVVIDPPTEPQVALDPTPEPEVVATVVALPEPAAEPAYTLELNGAPATDASNSWPGLSLADVTARVAEISNDVWWMYKVFREDESGPVDVTDEIRASAVPAPQIDPALPAEEAPSGPAVVEVQESGIAAPEAAALAVQVAAAAVQVDPDNPTPPAEPPVIPEPPADPTLPAGAGGQPAPEPTAVAEPPVDPQSAETAPLAATAQTVEPSTEPAASGEPPAVPEVPTEPVVAEGAQLPAAIDRNRDDDIAFIQSVIDQSADMMDPEVPEKLATIHAAYGDDAGMGARFSEAVRAYSSFMVDRAGLALA</sequence>
<evidence type="ECO:0000313" key="5">
    <source>
        <dbReference type="EMBL" id="AJG18830.1"/>
    </source>
</evidence>
<proteinExistence type="predicted"/>
<keyword evidence="1" id="KW-0175">Coiled coil</keyword>
<organism evidence="5 6">
    <name type="scientific">Cupriavidus basilensis</name>
    <dbReference type="NCBI Taxonomy" id="68895"/>
    <lineage>
        <taxon>Bacteria</taxon>
        <taxon>Pseudomonadati</taxon>
        <taxon>Pseudomonadota</taxon>
        <taxon>Betaproteobacteria</taxon>
        <taxon>Burkholderiales</taxon>
        <taxon>Burkholderiaceae</taxon>
        <taxon>Cupriavidus</taxon>
    </lineage>
</organism>
<feature type="compositionally biased region" description="Pro residues" evidence="2">
    <location>
        <begin position="826"/>
        <end position="843"/>
    </location>
</feature>
<dbReference type="KEGG" id="cbw:RR42_m1429"/>
<dbReference type="AlphaFoldDB" id="A0A0C4Y720"/>
<evidence type="ECO:0000259" key="3">
    <source>
        <dbReference type="Pfam" id="PF18788"/>
    </source>
</evidence>
<dbReference type="InterPro" id="IPR041140">
    <property type="entry name" value="DarA_N"/>
</dbReference>